<evidence type="ECO:0000313" key="2">
    <source>
        <dbReference type="Proteomes" id="UP001224997"/>
    </source>
</evidence>
<proteinExistence type="predicted"/>
<comment type="caution">
    <text evidence="1">The sequence shown here is derived from an EMBL/GenBank/DDBJ whole genome shotgun (WGS) entry which is preliminary data.</text>
</comment>
<dbReference type="RefSeq" id="WP_305963491.1">
    <property type="nucleotide sequence ID" value="NZ_JAVAMQ010000009.1"/>
</dbReference>
<protein>
    <recommendedName>
        <fullName evidence="3">Transposase</fullName>
    </recommendedName>
</protein>
<reference evidence="1 2" key="1">
    <citation type="submission" date="2023-08" db="EMBL/GenBank/DDBJ databases">
        <authorList>
            <person name="Park J.-S."/>
        </authorList>
    </citation>
    <scope>NUCLEOTIDE SEQUENCE [LARGE SCALE GENOMIC DNA]</scope>
    <source>
        <strain evidence="1 2">2205BS29-5</strain>
    </source>
</reference>
<evidence type="ECO:0008006" key="3">
    <source>
        <dbReference type="Google" id="ProtNLM"/>
    </source>
</evidence>
<name>A0ABT9JCV2_9RHOB</name>
<sequence length="68" mass="7906">MIELFFVTCLSADPSQCRDRSLVYADEIGVMTCMIRSQSELAEWIERHPAERVREWKCRILGEDGRTA</sequence>
<organism evidence="1 2">
    <name type="scientific">Paracoccus spongiarum</name>
    <dbReference type="NCBI Taxonomy" id="3064387"/>
    <lineage>
        <taxon>Bacteria</taxon>
        <taxon>Pseudomonadati</taxon>
        <taxon>Pseudomonadota</taxon>
        <taxon>Alphaproteobacteria</taxon>
        <taxon>Rhodobacterales</taxon>
        <taxon>Paracoccaceae</taxon>
        <taxon>Paracoccus</taxon>
    </lineage>
</organism>
<evidence type="ECO:0000313" key="1">
    <source>
        <dbReference type="EMBL" id="MDP5307638.1"/>
    </source>
</evidence>
<dbReference type="EMBL" id="JAVAMQ010000009">
    <property type="protein sequence ID" value="MDP5307638.1"/>
    <property type="molecule type" value="Genomic_DNA"/>
</dbReference>
<accession>A0ABT9JCV2</accession>
<gene>
    <name evidence="1" type="ORF">Q5Y72_11100</name>
</gene>
<keyword evidence="2" id="KW-1185">Reference proteome</keyword>
<dbReference type="Proteomes" id="UP001224997">
    <property type="component" value="Unassembled WGS sequence"/>
</dbReference>